<dbReference type="Gene3D" id="1.10.1660.10">
    <property type="match status" value="1"/>
</dbReference>
<dbReference type="AlphaFoldDB" id="A0A5R9J267"/>
<reference evidence="1 2" key="1">
    <citation type="submission" date="2019-05" db="EMBL/GenBank/DDBJ databases">
        <authorList>
            <person name="Pankratov T."/>
            <person name="Grouzdev D."/>
        </authorList>
    </citation>
    <scope>NUCLEOTIDE SEQUENCE [LARGE SCALE GENOMIC DNA]</scope>
    <source>
        <strain evidence="1 2">KEBCLARHB70R</strain>
    </source>
</reference>
<sequence length="108" mass="12748">MITIETLCVEVRGLARDDVERWIERSWVRPHGGSGRYEFGDIDVARVRLILELREELRVNEEALPVVLSLLDQLYEERRRLRRVRDLLDQAGPEQRAALLRLIEDARE</sequence>
<dbReference type="RefSeq" id="WP_138326722.1">
    <property type="nucleotide sequence ID" value="NZ_VCDI01000005.1"/>
</dbReference>
<gene>
    <name evidence="1" type="ORF">FE263_14350</name>
</gene>
<proteinExistence type="predicted"/>
<keyword evidence="2" id="KW-1185">Reference proteome</keyword>
<evidence type="ECO:0000313" key="1">
    <source>
        <dbReference type="EMBL" id="TLU71652.1"/>
    </source>
</evidence>
<dbReference type="OrthoDB" id="9800876at2"/>
<evidence type="ECO:0008006" key="3">
    <source>
        <dbReference type="Google" id="ProtNLM"/>
    </source>
</evidence>
<evidence type="ECO:0000313" key="2">
    <source>
        <dbReference type="Proteomes" id="UP000305654"/>
    </source>
</evidence>
<accession>A0A5R9J267</accession>
<dbReference type="Proteomes" id="UP000305654">
    <property type="component" value="Unassembled WGS sequence"/>
</dbReference>
<name>A0A5R9J267_9PROT</name>
<organism evidence="1 2">
    <name type="scientific">Lichenicoccus roseus</name>
    <dbReference type="NCBI Taxonomy" id="2683649"/>
    <lineage>
        <taxon>Bacteria</taxon>
        <taxon>Pseudomonadati</taxon>
        <taxon>Pseudomonadota</taxon>
        <taxon>Alphaproteobacteria</taxon>
        <taxon>Acetobacterales</taxon>
        <taxon>Acetobacteraceae</taxon>
        <taxon>Lichenicoccus</taxon>
    </lineage>
</organism>
<protein>
    <recommendedName>
        <fullName evidence="3">MerR family transcriptional regulator</fullName>
    </recommendedName>
</protein>
<comment type="caution">
    <text evidence="1">The sequence shown here is derived from an EMBL/GenBank/DDBJ whole genome shotgun (WGS) entry which is preliminary data.</text>
</comment>
<dbReference type="EMBL" id="VCDI01000005">
    <property type="protein sequence ID" value="TLU71652.1"/>
    <property type="molecule type" value="Genomic_DNA"/>
</dbReference>